<dbReference type="GeneID" id="65103266"/>
<dbReference type="EMBL" id="MN803438">
    <property type="protein sequence ID" value="QHR78538.1"/>
    <property type="molecule type" value="Genomic_DNA"/>
</dbReference>
<evidence type="ECO:0000313" key="2">
    <source>
        <dbReference type="Proteomes" id="UP000678193"/>
    </source>
</evidence>
<evidence type="ECO:0000313" key="1">
    <source>
        <dbReference type="EMBL" id="QHR78538.1"/>
    </source>
</evidence>
<proteinExistence type="predicted"/>
<name>A0A6B9XN04_9VIRU</name>
<reference evidence="1" key="1">
    <citation type="journal article" date="2020" name="Arch. Virol.">
        <title>Complete genome sequence and analysis of a novel lymphocystivirus detected in whitemouth croaker (Micropogonias furnieri): lymphocystis disease virus 4.</title>
        <authorList>
            <person name="Doszpoly A."/>
            <person name="Kajan G.L."/>
            <person name="Puentes R."/>
            <person name="Perretta A."/>
        </authorList>
    </citation>
    <scope>NUCLEOTIDE SEQUENCE</scope>
    <source>
        <strain evidence="1">LCDV-WC</strain>
    </source>
</reference>
<dbReference type="KEGG" id="vg:65103266"/>
<sequence>MNSNSFKFVDDSMEVDLPNPYAPKYQIIYRKPQVQVEDIEMTEPLPLFKPARQLIISTPKRRSLKPFELTGRQGVIKKISLKEPSVSPAAEKVKDTESICYLSSDESEYESEISDYDSDLDDEELYRQILAKRQNKN</sequence>
<dbReference type="RefSeq" id="YP_010087933.1">
    <property type="nucleotide sequence ID" value="NC_055603.1"/>
</dbReference>
<keyword evidence="2" id="KW-1185">Reference proteome</keyword>
<protein>
    <submittedName>
        <fullName evidence="1">Uncharacterized protein</fullName>
    </submittedName>
</protein>
<organism evidence="1 2">
    <name type="scientific">Lymphocystis disease virus 4</name>
    <dbReference type="NCBI Taxonomy" id="2704413"/>
    <lineage>
        <taxon>Viruses</taxon>
        <taxon>Varidnaviria</taxon>
        <taxon>Bamfordvirae</taxon>
        <taxon>Nucleocytoviricota</taxon>
        <taxon>Megaviricetes</taxon>
        <taxon>Pimascovirales</taxon>
        <taxon>Pimascovirales incertae sedis</taxon>
        <taxon>Iridoviridae</taxon>
        <taxon>Alphairidovirinae</taxon>
        <taxon>Lymphocystivirus</taxon>
        <taxon>Lymphocystivirus micropogonias1</taxon>
    </lineage>
</organism>
<dbReference type="Proteomes" id="UP000678193">
    <property type="component" value="Segment"/>
</dbReference>
<accession>A0A6B9XN04</accession>